<evidence type="ECO:0000256" key="4">
    <source>
        <dbReference type="ARBA" id="ARBA00023004"/>
    </source>
</evidence>
<evidence type="ECO:0000256" key="6">
    <source>
        <dbReference type="RuleBase" id="RU000461"/>
    </source>
</evidence>
<dbReference type="PRINTS" id="PR00385">
    <property type="entry name" value="P450"/>
</dbReference>
<dbReference type="Proteomes" id="UP000034112">
    <property type="component" value="Unassembled WGS sequence"/>
</dbReference>
<dbReference type="InterPro" id="IPR001128">
    <property type="entry name" value="Cyt_P450"/>
</dbReference>
<dbReference type="EMBL" id="JOKZ01000020">
    <property type="protein sequence ID" value="KKP06689.1"/>
    <property type="molecule type" value="Genomic_DNA"/>
</dbReference>
<evidence type="ECO:0000313" key="8">
    <source>
        <dbReference type="EMBL" id="KKP06689.1"/>
    </source>
</evidence>
<gene>
    <name evidence="8" type="ORF">THAR02_01178</name>
</gene>
<keyword evidence="7" id="KW-0812">Transmembrane</keyword>
<proteinExistence type="inferred from homology"/>
<comment type="similarity">
    <text evidence="6">Belongs to the cytochrome P450 family.</text>
</comment>
<dbReference type="InterPro" id="IPR050121">
    <property type="entry name" value="Cytochrome_P450_monoxygenase"/>
</dbReference>
<comment type="cofactor">
    <cofactor evidence="1 5">
        <name>heme</name>
        <dbReference type="ChEBI" id="CHEBI:30413"/>
    </cofactor>
</comment>
<keyword evidence="6" id="KW-0560">Oxidoreductase</keyword>
<dbReference type="GO" id="GO:0004497">
    <property type="term" value="F:monooxygenase activity"/>
    <property type="evidence" value="ECO:0007669"/>
    <property type="project" value="UniProtKB-KW"/>
</dbReference>
<evidence type="ECO:0000256" key="2">
    <source>
        <dbReference type="ARBA" id="ARBA00022617"/>
    </source>
</evidence>
<dbReference type="OMA" id="ISHWMQC"/>
<protein>
    <submittedName>
        <fullName evidence="8">Cytochrome P450 oxidoreductase</fullName>
    </submittedName>
</protein>
<organism evidence="8 9">
    <name type="scientific">Trichoderma harzianum</name>
    <name type="common">Hypocrea lixii</name>
    <dbReference type="NCBI Taxonomy" id="5544"/>
    <lineage>
        <taxon>Eukaryota</taxon>
        <taxon>Fungi</taxon>
        <taxon>Dikarya</taxon>
        <taxon>Ascomycota</taxon>
        <taxon>Pezizomycotina</taxon>
        <taxon>Sordariomycetes</taxon>
        <taxon>Hypocreomycetidae</taxon>
        <taxon>Hypocreales</taxon>
        <taxon>Hypocreaceae</taxon>
        <taxon>Trichoderma</taxon>
    </lineage>
</organism>
<reference evidence="9" key="1">
    <citation type="journal article" date="2015" name="Genome Announc.">
        <title>Draft whole-genome sequence of the biocontrol agent Trichoderma harzianum T6776.</title>
        <authorList>
            <person name="Baroncelli R."/>
            <person name="Piaggeschi G."/>
            <person name="Fiorini L."/>
            <person name="Bertolini E."/>
            <person name="Zapparata A."/>
            <person name="Pe M.E."/>
            <person name="Sarrocco S."/>
            <person name="Vannacci G."/>
        </authorList>
    </citation>
    <scope>NUCLEOTIDE SEQUENCE [LARGE SCALE GENOMIC DNA]</scope>
    <source>
        <strain evidence="9">T6776</strain>
    </source>
</reference>
<evidence type="ECO:0000256" key="7">
    <source>
        <dbReference type="SAM" id="Phobius"/>
    </source>
</evidence>
<keyword evidence="3 5" id="KW-0479">Metal-binding</keyword>
<evidence type="ECO:0000256" key="5">
    <source>
        <dbReference type="PIRSR" id="PIRSR602401-1"/>
    </source>
</evidence>
<dbReference type="Pfam" id="PF00067">
    <property type="entry name" value="p450"/>
    <property type="match status" value="1"/>
</dbReference>
<dbReference type="InterPro" id="IPR017972">
    <property type="entry name" value="Cyt_P450_CS"/>
</dbReference>
<dbReference type="PROSITE" id="PS00086">
    <property type="entry name" value="CYTOCHROME_P450"/>
    <property type="match status" value="1"/>
</dbReference>
<dbReference type="GO" id="GO:0020037">
    <property type="term" value="F:heme binding"/>
    <property type="evidence" value="ECO:0007669"/>
    <property type="project" value="InterPro"/>
</dbReference>
<keyword evidence="4 5" id="KW-0408">Iron</keyword>
<keyword evidence="6" id="KW-0503">Monooxygenase</keyword>
<dbReference type="OrthoDB" id="3934656at2759"/>
<evidence type="ECO:0000313" key="9">
    <source>
        <dbReference type="Proteomes" id="UP000034112"/>
    </source>
</evidence>
<keyword evidence="7" id="KW-1133">Transmembrane helix</keyword>
<dbReference type="PANTHER" id="PTHR24305">
    <property type="entry name" value="CYTOCHROME P450"/>
    <property type="match status" value="1"/>
</dbReference>
<feature type="binding site" description="axial binding residue" evidence="5">
    <location>
        <position position="466"/>
    </location>
    <ligand>
        <name>heme</name>
        <dbReference type="ChEBI" id="CHEBI:30413"/>
    </ligand>
    <ligandPart>
        <name>Fe</name>
        <dbReference type="ChEBI" id="CHEBI:18248"/>
    </ligandPart>
</feature>
<keyword evidence="2 5" id="KW-0349">Heme</keyword>
<dbReference type="AlphaFoldDB" id="A0A0G0AQ97"/>
<dbReference type="InterPro" id="IPR002401">
    <property type="entry name" value="Cyt_P450_E_grp-I"/>
</dbReference>
<dbReference type="PRINTS" id="PR00463">
    <property type="entry name" value="EP450I"/>
</dbReference>
<dbReference type="CDD" id="cd11060">
    <property type="entry name" value="CYP57A1-like"/>
    <property type="match status" value="1"/>
</dbReference>
<name>A0A0G0AQ97_TRIHA</name>
<dbReference type="GO" id="GO:0016705">
    <property type="term" value="F:oxidoreductase activity, acting on paired donors, with incorporation or reduction of molecular oxygen"/>
    <property type="evidence" value="ECO:0007669"/>
    <property type="project" value="InterPro"/>
</dbReference>
<dbReference type="GO" id="GO:0005506">
    <property type="term" value="F:iron ion binding"/>
    <property type="evidence" value="ECO:0007669"/>
    <property type="project" value="InterPro"/>
</dbReference>
<dbReference type="PANTHER" id="PTHR24305:SF190">
    <property type="entry name" value="P450, PUTATIVE (EUROFUNG)-RELATED"/>
    <property type="match status" value="1"/>
</dbReference>
<feature type="transmembrane region" description="Helical" evidence="7">
    <location>
        <begin position="18"/>
        <end position="37"/>
    </location>
</feature>
<sequence length="518" mass="58690">MVVEYDIGSLRGDLRRALTYDNALISVVVGFATWFLYKIFLAPLHDIPGPFITRFTKFWFFHRVLYGSKLNWDTLRLHQKYGKVVRLGPNHVSISDDADVQSVYGGHPAFPKSKWYDAFLPPNGANNLFTDRNNERHAQLRRQYSNMYSMTTAVVSYDHFINECVDTYIQRMKEMGDKQFDLTWWSYCYAADTVAKVLFSKRFGYMDNGEDIGGHAKWVYKNMVYGTYVGIVDGLNFKVWKAMELLGKIGIKVPHPPAFLMDFTFGAIHKRREARKAGHHKSPDTNGSIDLMDKMINAHESDPKTFPETNIFSGLVIGVVAGADTTSTSITATLFYLLKNPAAMTRLRAELSTLSRPADSSHFAFKDVQALPFLEAVIREGMRLCPGGANSFEREVPAGGLRLVSGQFLPAGTVIGVNALISQYSEDAFGPDAATFRPERWLDADKDQLAQMNRHWVGFGLGARNCLGRHVATLAMKKWFAELLTRFEFELVNKDQELDMKCYTVVYIDEIPVRIKEL</sequence>
<evidence type="ECO:0000256" key="3">
    <source>
        <dbReference type="ARBA" id="ARBA00022723"/>
    </source>
</evidence>
<evidence type="ECO:0000256" key="1">
    <source>
        <dbReference type="ARBA" id="ARBA00001971"/>
    </source>
</evidence>
<comment type="caution">
    <text evidence="8">The sequence shown here is derived from an EMBL/GenBank/DDBJ whole genome shotgun (WGS) entry which is preliminary data.</text>
</comment>
<keyword evidence="7" id="KW-0472">Membrane</keyword>
<dbReference type="SUPFAM" id="SSF48264">
    <property type="entry name" value="Cytochrome P450"/>
    <property type="match status" value="1"/>
</dbReference>
<dbReference type="InterPro" id="IPR036396">
    <property type="entry name" value="Cyt_P450_sf"/>
</dbReference>
<accession>A0A0G0AQ97</accession>
<dbReference type="Gene3D" id="1.10.630.10">
    <property type="entry name" value="Cytochrome P450"/>
    <property type="match status" value="1"/>
</dbReference>